<sequence>MARGGGRLNNSKASCPAIFKRRQPTSTSGGRNSCSNSNAPNKCILLMEISRYLQNVSHAEEISLSKSSNSHEHGNGVKEGGKGGEGGGGGGGGRDGDGGGGVERLSECAGRLIYSIVRCRDGGGGSGGSGGDGGGSANSEIPAEMGNGCFVPRSPSALPLESPSVVEAESALGGDRHDHTSLVCCHRHGRAEPRPRMWPQRM</sequence>
<feature type="region of interest" description="Disordered" evidence="1">
    <location>
        <begin position="63"/>
        <end position="102"/>
    </location>
</feature>
<evidence type="ECO:0000313" key="3">
    <source>
        <dbReference type="Proteomes" id="UP000614350"/>
    </source>
</evidence>
<feature type="compositionally biased region" description="Polar residues" evidence="1">
    <location>
        <begin position="24"/>
        <end position="35"/>
    </location>
</feature>
<protein>
    <submittedName>
        <fullName evidence="2">Uncharacterized protein</fullName>
    </submittedName>
</protein>
<proteinExistence type="predicted"/>
<reference evidence="2" key="1">
    <citation type="journal article" date="2020" name="G3 (Bethesda)">
        <title>High-Quality Assemblies for Three Invasive Social Wasps from the &lt;i&gt;Vespula&lt;/i&gt; Genus.</title>
        <authorList>
            <person name="Harrop T.W.R."/>
            <person name="Guhlin J."/>
            <person name="McLaughlin G.M."/>
            <person name="Permina E."/>
            <person name="Stockwell P."/>
            <person name="Gilligan J."/>
            <person name="Le Lec M.F."/>
            <person name="Gruber M.A.M."/>
            <person name="Quinn O."/>
            <person name="Lovegrove M."/>
            <person name="Duncan E.J."/>
            <person name="Remnant E.J."/>
            <person name="Van Eeckhoven J."/>
            <person name="Graham B."/>
            <person name="Knapp R.A."/>
            <person name="Langford K.W."/>
            <person name="Kronenberg Z."/>
            <person name="Press M.O."/>
            <person name="Eacker S.M."/>
            <person name="Wilson-Rankin E.E."/>
            <person name="Purcell J."/>
            <person name="Lester P.J."/>
            <person name="Dearden P.K."/>
        </authorList>
    </citation>
    <scope>NUCLEOTIDE SEQUENCE</scope>
    <source>
        <strain evidence="2">Marl-1</strain>
    </source>
</reference>
<accession>A0A834K3Q3</accession>
<gene>
    <name evidence="2" type="ORF">HZH66_007568</name>
</gene>
<dbReference type="AlphaFoldDB" id="A0A834K3Q3"/>
<feature type="compositionally biased region" description="Basic and acidic residues" evidence="1">
    <location>
        <begin position="63"/>
        <end position="82"/>
    </location>
</feature>
<keyword evidence="3" id="KW-1185">Reference proteome</keyword>
<evidence type="ECO:0000313" key="2">
    <source>
        <dbReference type="EMBL" id="KAF7396706.1"/>
    </source>
</evidence>
<name>A0A834K3Q3_VESVU</name>
<organism evidence="2 3">
    <name type="scientific">Vespula vulgaris</name>
    <name type="common">Yellow jacket</name>
    <name type="synonym">Wasp</name>
    <dbReference type="NCBI Taxonomy" id="7454"/>
    <lineage>
        <taxon>Eukaryota</taxon>
        <taxon>Metazoa</taxon>
        <taxon>Ecdysozoa</taxon>
        <taxon>Arthropoda</taxon>
        <taxon>Hexapoda</taxon>
        <taxon>Insecta</taxon>
        <taxon>Pterygota</taxon>
        <taxon>Neoptera</taxon>
        <taxon>Endopterygota</taxon>
        <taxon>Hymenoptera</taxon>
        <taxon>Apocrita</taxon>
        <taxon>Aculeata</taxon>
        <taxon>Vespoidea</taxon>
        <taxon>Vespidae</taxon>
        <taxon>Vespinae</taxon>
        <taxon>Vespula</taxon>
    </lineage>
</organism>
<feature type="compositionally biased region" description="Gly residues" evidence="1">
    <location>
        <begin position="83"/>
        <end position="102"/>
    </location>
</feature>
<dbReference type="EMBL" id="JACSEA010000007">
    <property type="protein sequence ID" value="KAF7396706.1"/>
    <property type="molecule type" value="Genomic_DNA"/>
</dbReference>
<comment type="caution">
    <text evidence="2">The sequence shown here is derived from an EMBL/GenBank/DDBJ whole genome shotgun (WGS) entry which is preliminary data.</text>
</comment>
<dbReference type="Proteomes" id="UP000614350">
    <property type="component" value="Unassembled WGS sequence"/>
</dbReference>
<evidence type="ECO:0000256" key="1">
    <source>
        <dbReference type="SAM" id="MobiDB-lite"/>
    </source>
</evidence>
<feature type="region of interest" description="Disordered" evidence="1">
    <location>
        <begin position="1"/>
        <end position="35"/>
    </location>
</feature>